<sequence>MSREEALLSSLVQCWLAAQPGRDGRARDAAQVERWMDQLRQSAGMLIDHYLEGECREQARQGYDAGIVVGFYGAEAAIAWPVAAGAGARVGATGCEASASGLRERMYDQGCKQGRALTAWLAEAR</sequence>
<comment type="caution">
    <text evidence="1">The sequence shown here is derived from an EMBL/GenBank/DDBJ whole genome shotgun (WGS) entry which is preliminary data.</text>
</comment>
<evidence type="ECO:0000313" key="4">
    <source>
        <dbReference type="Proteomes" id="UP000070119"/>
    </source>
</evidence>
<evidence type="ECO:0000313" key="3">
    <source>
        <dbReference type="Proteomes" id="UP000060630"/>
    </source>
</evidence>
<dbReference type="AlphaFoldDB" id="A0A106QE91"/>
<protein>
    <submittedName>
        <fullName evidence="1">Uncharacterized protein</fullName>
    </submittedName>
</protein>
<reference evidence="2 4" key="2">
    <citation type="submission" date="2015-11" db="EMBL/GenBank/DDBJ databases">
        <authorList>
            <person name="Sahl J."/>
            <person name="Wagner D."/>
            <person name="Keim P."/>
        </authorList>
    </citation>
    <scope>NUCLEOTIDE SEQUENCE [LARGE SCALE GENOMIC DNA]</scope>
    <source>
        <strain evidence="2 4">MSMB1157</strain>
    </source>
</reference>
<dbReference type="Proteomes" id="UP000070119">
    <property type="component" value="Unassembled WGS sequence"/>
</dbReference>
<proteinExistence type="predicted"/>
<gene>
    <name evidence="2" type="ORF">WK57_17925</name>
    <name evidence="1" type="ORF">WL29_00710</name>
</gene>
<accession>A0A106QE91</accession>
<dbReference type="EMBL" id="LNJU01000003">
    <property type="protein sequence ID" value="KWZ58377.1"/>
    <property type="molecule type" value="Genomic_DNA"/>
</dbReference>
<dbReference type="EMBL" id="LPHD01000023">
    <property type="protein sequence ID" value="KWA85270.1"/>
    <property type="molecule type" value="Genomic_DNA"/>
</dbReference>
<evidence type="ECO:0000313" key="1">
    <source>
        <dbReference type="EMBL" id="KWA85270.1"/>
    </source>
</evidence>
<organism evidence="1 3">
    <name type="scientific">Burkholderia ubonensis</name>
    <dbReference type="NCBI Taxonomy" id="101571"/>
    <lineage>
        <taxon>Bacteria</taxon>
        <taxon>Pseudomonadati</taxon>
        <taxon>Pseudomonadota</taxon>
        <taxon>Betaproteobacteria</taxon>
        <taxon>Burkholderiales</taxon>
        <taxon>Burkholderiaceae</taxon>
        <taxon>Burkholderia</taxon>
        <taxon>Burkholderia cepacia complex</taxon>
    </lineage>
</organism>
<evidence type="ECO:0000313" key="2">
    <source>
        <dbReference type="EMBL" id="KWZ58377.1"/>
    </source>
</evidence>
<reference evidence="1 3" key="1">
    <citation type="submission" date="2015-11" db="EMBL/GenBank/DDBJ databases">
        <title>Expanding the genomic diversity of Burkholderia species for the development of highly accurate diagnostics.</title>
        <authorList>
            <person name="Sahl J."/>
            <person name="Keim P."/>
            <person name="Wagner D."/>
        </authorList>
    </citation>
    <scope>NUCLEOTIDE SEQUENCE [LARGE SCALE GENOMIC DNA]</scope>
    <source>
        <strain evidence="1 3">MSMB2087WGS</strain>
    </source>
</reference>
<name>A0A106QE91_9BURK</name>
<dbReference type="Proteomes" id="UP000060630">
    <property type="component" value="Unassembled WGS sequence"/>
</dbReference>
<dbReference type="RefSeq" id="WP_060191625.1">
    <property type="nucleotide sequence ID" value="NZ_LNJU01000003.1"/>
</dbReference>